<organism evidence="1 2">
    <name type="scientific">Serratia aquatilis</name>
    <dbReference type="NCBI Taxonomy" id="1737515"/>
    <lineage>
        <taxon>Bacteria</taxon>
        <taxon>Pseudomonadati</taxon>
        <taxon>Pseudomonadota</taxon>
        <taxon>Gammaproteobacteria</taxon>
        <taxon>Enterobacterales</taxon>
        <taxon>Yersiniaceae</taxon>
        <taxon>Serratia</taxon>
    </lineage>
</organism>
<dbReference type="RefSeq" id="WP_380673142.1">
    <property type="nucleotide sequence ID" value="NZ_CP173186.1"/>
</dbReference>
<evidence type="ECO:0000313" key="2">
    <source>
        <dbReference type="Proteomes" id="UP001589792"/>
    </source>
</evidence>
<dbReference type="EMBL" id="JBHLXG010000003">
    <property type="protein sequence ID" value="MFC0225650.1"/>
    <property type="molecule type" value="Genomic_DNA"/>
</dbReference>
<evidence type="ECO:0000313" key="1">
    <source>
        <dbReference type="EMBL" id="MFC0225650.1"/>
    </source>
</evidence>
<name>A0ABV6E9F9_9GAMM</name>
<keyword evidence="2" id="KW-1185">Reference proteome</keyword>
<protein>
    <recommendedName>
        <fullName evidence="3">Phage protein</fullName>
    </recommendedName>
</protein>
<proteinExistence type="predicted"/>
<gene>
    <name evidence="1" type="ORF">ACFFJ3_03875</name>
</gene>
<dbReference type="Proteomes" id="UP001589792">
    <property type="component" value="Unassembled WGS sequence"/>
</dbReference>
<evidence type="ECO:0008006" key="3">
    <source>
        <dbReference type="Google" id="ProtNLM"/>
    </source>
</evidence>
<sequence>MSRITTKQFVKLIQGKNLTTEQIAKLIKRTYPKSDMTRSQVCTRLRAMVKSPNVDIEKTGQGNQARYRLNCVADRFIELGDANYRQGSNETRTEKAVKHSHPIEKRFCQLHKMFDEALAKAKKGARS</sequence>
<reference evidence="1 2" key="1">
    <citation type="submission" date="2024-09" db="EMBL/GenBank/DDBJ databases">
        <authorList>
            <person name="Sun Q."/>
            <person name="Mori K."/>
        </authorList>
    </citation>
    <scope>NUCLEOTIDE SEQUENCE [LARGE SCALE GENOMIC DNA]</scope>
    <source>
        <strain evidence="1 2">CCM 8626</strain>
    </source>
</reference>
<comment type="caution">
    <text evidence="1">The sequence shown here is derived from an EMBL/GenBank/DDBJ whole genome shotgun (WGS) entry which is preliminary data.</text>
</comment>
<accession>A0ABV6E9F9</accession>